<organism evidence="1 2">
    <name type="scientific">Tanacetum coccineum</name>
    <dbReference type="NCBI Taxonomy" id="301880"/>
    <lineage>
        <taxon>Eukaryota</taxon>
        <taxon>Viridiplantae</taxon>
        <taxon>Streptophyta</taxon>
        <taxon>Embryophyta</taxon>
        <taxon>Tracheophyta</taxon>
        <taxon>Spermatophyta</taxon>
        <taxon>Magnoliopsida</taxon>
        <taxon>eudicotyledons</taxon>
        <taxon>Gunneridae</taxon>
        <taxon>Pentapetalae</taxon>
        <taxon>asterids</taxon>
        <taxon>campanulids</taxon>
        <taxon>Asterales</taxon>
        <taxon>Asteraceae</taxon>
        <taxon>Asteroideae</taxon>
        <taxon>Anthemideae</taxon>
        <taxon>Anthemidinae</taxon>
        <taxon>Tanacetum</taxon>
    </lineage>
</organism>
<comment type="caution">
    <text evidence="1">The sequence shown here is derived from an EMBL/GenBank/DDBJ whole genome shotgun (WGS) entry which is preliminary data.</text>
</comment>
<keyword evidence="2" id="KW-1185">Reference proteome</keyword>
<dbReference type="Proteomes" id="UP001151760">
    <property type="component" value="Unassembled WGS sequence"/>
</dbReference>
<evidence type="ECO:0000313" key="1">
    <source>
        <dbReference type="EMBL" id="GJT60659.1"/>
    </source>
</evidence>
<reference evidence="1" key="1">
    <citation type="journal article" date="2022" name="Int. J. Mol. Sci.">
        <title>Draft Genome of Tanacetum Coccineum: Genomic Comparison of Closely Related Tanacetum-Family Plants.</title>
        <authorList>
            <person name="Yamashiro T."/>
            <person name="Shiraishi A."/>
            <person name="Nakayama K."/>
            <person name="Satake H."/>
        </authorList>
    </citation>
    <scope>NUCLEOTIDE SEQUENCE</scope>
</reference>
<accession>A0ABQ5FBT9</accession>
<evidence type="ECO:0000313" key="2">
    <source>
        <dbReference type="Proteomes" id="UP001151760"/>
    </source>
</evidence>
<dbReference type="EMBL" id="BQNB010017219">
    <property type="protein sequence ID" value="GJT60659.1"/>
    <property type="molecule type" value="Genomic_DNA"/>
</dbReference>
<protein>
    <submittedName>
        <fullName evidence="1">Uncharacterized protein</fullName>
    </submittedName>
</protein>
<reference evidence="1" key="2">
    <citation type="submission" date="2022-01" db="EMBL/GenBank/DDBJ databases">
        <authorList>
            <person name="Yamashiro T."/>
            <person name="Shiraishi A."/>
            <person name="Satake H."/>
            <person name="Nakayama K."/>
        </authorList>
    </citation>
    <scope>NUCLEOTIDE SEQUENCE</scope>
</reference>
<name>A0ABQ5FBT9_9ASTR</name>
<gene>
    <name evidence="1" type="ORF">Tco_1004192</name>
</gene>
<proteinExistence type="predicted"/>
<sequence length="70" mass="8001">MTKNSVEQWTMRRDSFVYAFVAKSEDSVQGNAKSAGFGEEGSSSEYLRIKEGELELEDRKRHEQGELVEI</sequence>